<dbReference type="EMBL" id="BAAANN010000073">
    <property type="protein sequence ID" value="GAA1993668.1"/>
    <property type="molecule type" value="Genomic_DNA"/>
</dbReference>
<feature type="region of interest" description="Disordered" evidence="1">
    <location>
        <begin position="197"/>
        <end position="221"/>
    </location>
</feature>
<gene>
    <name evidence="2" type="ORF">GCM10009754_86270</name>
</gene>
<sequence>MPSESATGPGATVASASVVERAGRLVRLLRDLVRCDAVMLTASNPFAVSPRHELLAADGYSDAALGRFLDGFVPDTGNPGFRVVRGRGRAALRWSDLARDWQVRFAATALAEQHLVPAGFHEGLTACLWLPDGSPAGAIHMNWDVSRAATDDRRRIVEQFHPLLAEASNLLQPHRVLADKVHGDAHVAVLGAGPWQRISRPRRRPDPPRGWSTTPRSRHWS</sequence>
<proteinExistence type="predicted"/>
<reference evidence="2 3" key="1">
    <citation type="journal article" date="2019" name="Int. J. Syst. Evol. Microbiol.">
        <title>The Global Catalogue of Microorganisms (GCM) 10K type strain sequencing project: providing services to taxonomists for standard genome sequencing and annotation.</title>
        <authorList>
            <consortium name="The Broad Institute Genomics Platform"/>
            <consortium name="The Broad Institute Genome Sequencing Center for Infectious Disease"/>
            <person name="Wu L."/>
            <person name="Ma J."/>
        </authorList>
    </citation>
    <scope>NUCLEOTIDE SEQUENCE [LARGE SCALE GENOMIC DNA]</scope>
    <source>
        <strain evidence="2 3">JCM 14545</strain>
    </source>
</reference>
<dbReference type="RefSeq" id="WP_344431962.1">
    <property type="nucleotide sequence ID" value="NZ_BAAANN010000073.1"/>
</dbReference>
<name>A0ABN2SWK4_9PSEU</name>
<organism evidence="2 3">
    <name type="scientific">Amycolatopsis minnesotensis</name>
    <dbReference type="NCBI Taxonomy" id="337894"/>
    <lineage>
        <taxon>Bacteria</taxon>
        <taxon>Bacillati</taxon>
        <taxon>Actinomycetota</taxon>
        <taxon>Actinomycetes</taxon>
        <taxon>Pseudonocardiales</taxon>
        <taxon>Pseudonocardiaceae</taxon>
        <taxon>Amycolatopsis</taxon>
    </lineage>
</organism>
<evidence type="ECO:0000313" key="3">
    <source>
        <dbReference type="Proteomes" id="UP001501116"/>
    </source>
</evidence>
<comment type="caution">
    <text evidence="2">The sequence shown here is derived from an EMBL/GenBank/DDBJ whole genome shotgun (WGS) entry which is preliminary data.</text>
</comment>
<accession>A0ABN2SWK4</accession>
<evidence type="ECO:0000313" key="2">
    <source>
        <dbReference type="EMBL" id="GAA1993668.1"/>
    </source>
</evidence>
<protein>
    <submittedName>
        <fullName evidence="2">Uncharacterized protein</fullName>
    </submittedName>
</protein>
<keyword evidence="3" id="KW-1185">Reference proteome</keyword>
<evidence type="ECO:0000256" key="1">
    <source>
        <dbReference type="SAM" id="MobiDB-lite"/>
    </source>
</evidence>
<dbReference type="Proteomes" id="UP001501116">
    <property type="component" value="Unassembled WGS sequence"/>
</dbReference>